<keyword evidence="2" id="KW-1185">Reference proteome</keyword>
<sequence>MELQIVSALLDNDKFDEAKTHFPLLIPFKNTHHYQETDKLILADVELKAPVSNLHCIGFILDQRQLSGYKRCPILVNECGLIYSYDSLEQTLCFRAFSLFALVEGSMWKDDDAKKVYYYDAPGVETYGDNITVAVRNSPHERFILQSESETHIKFSSHAFPKPHRQHFHDNPIKRFKGTTCNFTEFVDLSELPVVFLDLINATILFIDPPAKPDRFKPARLIKDRVNNIHLIYKGVEGEDTYFYFNPTTSKLLNTGLSELCFKGDFYLKNFNRQHWKCRMTVGFADFKLIMRKMWSVAHMNLTDAQKTEEERRRLERHSSNLFNATEILVRLTNYRLTNFMRSKLKEIEQSVQSFFGAGMVTSLPNESIKSLFFPTTPPTHPHCKNLLIILGASIRDFATKKSLTQAIFLGITLILSSREQQSRIELKQNYKRFDVTPVLTYSFTGYIYHIDTKDGCIKCVGTNADFFNTEDYTHSSNWVYNFPTKLNEIEFKMLTGFMIKRCVEFFYPALTFYLDQ</sequence>
<dbReference type="KEGG" id="vg:32878156"/>
<evidence type="ECO:0000313" key="1">
    <source>
        <dbReference type="EMBL" id="ARR28822.1"/>
    </source>
</evidence>
<evidence type="ECO:0000313" key="2">
    <source>
        <dbReference type="Proteomes" id="UP000203507"/>
    </source>
</evidence>
<name>A0A1X9T541_9VIRU</name>
<accession>A0A1X9T541</accession>
<dbReference type="RefSeq" id="YP_009362331.1">
    <property type="nucleotide sequence ID" value="NC_034618.1"/>
</dbReference>
<protein>
    <submittedName>
        <fullName evidence="1">Uncharacterized protein</fullName>
    </submittedName>
</protein>
<dbReference type="GeneID" id="32878156"/>
<reference evidence="1" key="1">
    <citation type="journal article" date="2017" name="Vet. Pathol.">
        <title>Ranid Herpesvirus 3 and Proliferative Dermatitis in Free-Ranging Wild Common Frogs (Rana Temporaria).</title>
        <authorList>
            <person name="Origgi F.C."/>
            <person name="Schmidt B.R."/>
            <person name="Lohmann P."/>
            <person name="Otten P."/>
            <person name="Akdesir E."/>
            <person name="Gaschen V."/>
            <person name="Aguilar-Bultet L."/>
            <person name="Wahli T."/>
            <person name="Sattler U."/>
            <person name="Stoffel M.H."/>
        </authorList>
    </citation>
    <scope>NUCLEOTIDE SEQUENCE [LARGE SCALE GENOMIC DNA]</scope>
    <source>
        <strain evidence="1">FO1_2015</strain>
    </source>
</reference>
<organism evidence="1">
    <name type="scientific">Ranid herpesvirus 3</name>
    <dbReference type="NCBI Taxonomy" id="1987509"/>
    <lineage>
        <taxon>Viruses</taxon>
        <taxon>Duplodnaviria</taxon>
        <taxon>Heunggongvirae</taxon>
        <taxon>Peploviricota</taxon>
        <taxon>Herviviricetes</taxon>
        <taxon>Herpesvirales</taxon>
        <taxon>Alloherpesviridae</taxon>
        <taxon>Batravirus</taxon>
        <taxon>Batravirus ranidallo3</taxon>
    </lineage>
</organism>
<proteinExistence type="predicted"/>
<dbReference type="Proteomes" id="UP000203507">
    <property type="component" value="Segment"/>
</dbReference>
<dbReference type="EMBL" id="KX832224">
    <property type="protein sequence ID" value="ARR28822.1"/>
    <property type="molecule type" value="Genomic_DNA"/>
</dbReference>